<keyword evidence="1" id="KW-1133">Transmembrane helix</keyword>
<accession>A0A6L4WWX0</accession>
<feature type="transmembrane region" description="Helical" evidence="1">
    <location>
        <begin position="29"/>
        <end position="49"/>
    </location>
</feature>
<protein>
    <submittedName>
        <fullName evidence="2">Uncharacterized protein</fullName>
    </submittedName>
</protein>
<name>A0A6L4WWX0_9BACT</name>
<dbReference type="RefSeq" id="WP_152279541.1">
    <property type="nucleotide sequence ID" value="NZ_WFKK01000001.1"/>
</dbReference>
<organism evidence="2 3">
    <name type="scientific">Poseidonibacter ostreae</name>
    <dbReference type="NCBI Taxonomy" id="2654171"/>
    <lineage>
        <taxon>Bacteria</taxon>
        <taxon>Pseudomonadati</taxon>
        <taxon>Campylobacterota</taxon>
        <taxon>Epsilonproteobacteria</taxon>
        <taxon>Campylobacterales</taxon>
        <taxon>Arcobacteraceae</taxon>
        <taxon>Poseidonibacter</taxon>
    </lineage>
</organism>
<sequence length="89" mass="10427">MIETVDKEIGVIFKDTKEKLFKLKTKDKIKALFIFISTYILSNILFDLFKESLASPTELYISFIQAIISTLLPFVLFYVFVDKKTKKKH</sequence>
<evidence type="ECO:0000313" key="2">
    <source>
        <dbReference type="EMBL" id="KAB7891438.1"/>
    </source>
</evidence>
<reference evidence="2 3" key="1">
    <citation type="submission" date="2019-10" db="EMBL/GenBank/DDBJ databases">
        <title>Poseidonibacter ostreae sp. nov., isolated from the gut of the Ostrea denselamellosa.</title>
        <authorList>
            <person name="Choi A."/>
        </authorList>
    </citation>
    <scope>NUCLEOTIDE SEQUENCE [LARGE SCALE GENOMIC DNA]</scope>
    <source>
        <strain evidence="2 3">SJOD-M-33</strain>
    </source>
</reference>
<evidence type="ECO:0000313" key="3">
    <source>
        <dbReference type="Proteomes" id="UP000472839"/>
    </source>
</evidence>
<evidence type="ECO:0000256" key="1">
    <source>
        <dbReference type="SAM" id="Phobius"/>
    </source>
</evidence>
<keyword evidence="1" id="KW-0812">Transmembrane</keyword>
<proteinExistence type="predicted"/>
<dbReference type="Proteomes" id="UP000472839">
    <property type="component" value="Unassembled WGS sequence"/>
</dbReference>
<comment type="caution">
    <text evidence="2">The sequence shown here is derived from an EMBL/GenBank/DDBJ whole genome shotgun (WGS) entry which is preliminary data.</text>
</comment>
<dbReference type="AlphaFoldDB" id="A0A6L4WWX0"/>
<dbReference type="EMBL" id="WFKK01000001">
    <property type="protein sequence ID" value="KAB7891438.1"/>
    <property type="molecule type" value="Genomic_DNA"/>
</dbReference>
<gene>
    <name evidence="2" type="ORF">GBG19_00955</name>
</gene>
<keyword evidence="1" id="KW-0472">Membrane</keyword>
<feature type="transmembrane region" description="Helical" evidence="1">
    <location>
        <begin position="61"/>
        <end position="81"/>
    </location>
</feature>